<evidence type="ECO:0000313" key="10">
    <source>
        <dbReference type="Proteomes" id="UP000034050"/>
    </source>
</evidence>
<dbReference type="AlphaFoldDB" id="A0A0G1CGZ9"/>
<comment type="caution">
    <text evidence="9">The sequence shown here is derived from an EMBL/GenBank/DDBJ whole genome shotgun (WGS) entry which is preliminary data.</text>
</comment>
<dbReference type="GO" id="GO:0008360">
    <property type="term" value="P:regulation of cell shape"/>
    <property type="evidence" value="ECO:0007669"/>
    <property type="project" value="UniProtKB-UniRule"/>
</dbReference>
<protein>
    <recommendedName>
        <fullName evidence="8">L,D-TPase catalytic domain-containing protein</fullName>
    </recommendedName>
</protein>
<organism evidence="9 10">
    <name type="scientific">Candidatus Gottesmanbacteria bacterium GW2011_GWB1_43_11</name>
    <dbReference type="NCBI Taxonomy" id="1618446"/>
    <lineage>
        <taxon>Bacteria</taxon>
        <taxon>Candidatus Gottesmaniibacteriota</taxon>
    </lineage>
</organism>
<evidence type="ECO:0000256" key="5">
    <source>
        <dbReference type="ARBA" id="ARBA00023316"/>
    </source>
</evidence>
<keyword evidence="7" id="KW-0472">Membrane</keyword>
<dbReference type="InterPro" id="IPR050979">
    <property type="entry name" value="LD-transpeptidase"/>
</dbReference>
<dbReference type="GO" id="GO:0071972">
    <property type="term" value="F:peptidoglycan L,D-transpeptidase activity"/>
    <property type="evidence" value="ECO:0007669"/>
    <property type="project" value="TreeGrafter"/>
</dbReference>
<keyword evidence="3 6" id="KW-0133">Cell shape</keyword>
<dbReference type="EMBL" id="LCFD01000024">
    <property type="protein sequence ID" value="KKS84802.1"/>
    <property type="molecule type" value="Genomic_DNA"/>
</dbReference>
<keyword evidence="4 6" id="KW-0573">Peptidoglycan synthesis</keyword>
<dbReference type="PANTHER" id="PTHR30582:SF2">
    <property type="entry name" value="L,D-TRANSPEPTIDASE YCIB-RELATED"/>
    <property type="match status" value="1"/>
</dbReference>
<reference evidence="9 10" key="1">
    <citation type="journal article" date="2015" name="Nature">
        <title>rRNA introns, odd ribosomes, and small enigmatic genomes across a large radiation of phyla.</title>
        <authorList>
            <person name="Brown C.T."/>
            <person name="Hug L.A."/>
            <person name="Thomas B.C."/>
            <person name="Sharon I."/>
            <person name="Castelle C.J."/>
            <person name="Singh A."/>
            <person name="Wilkins M.J."/>
            <person name="Williams K.H."/>
            <person name="Banfield J.F."/>
        </authorList>
    </citation>
    <scope>NUCLEOTIDE SEQUENCE [LARGE SCALE GENOMIC DNA]</scope>
</reference>
<dbReference type="CDD" id="cd16913">
    <property type="entry name" value="YkuD_like"/>
    <property type="match status" value="1"/>
</dbReference>
<dbReference type="InterPro" id="IPR038063">
    <property type="entry name" value="Transpep_catalytic_dom"/>
</dbReference>
<gene>
    <name evidence="9" type="ORF">UV61_C0024G0016</name>
</gene>
<dbReference type="PANTHER" id="PTHR30582">
    <property type="entry name" value="L,D-TRANSPEPTIDASE"/>
    <property type="match status" value="1"/>
</dbReference>
<evidence type="ECO:0000259" key="8">
    <source>
        <dbReference type="PROSITE" id="PS52029"/>
    </source>
</evidence>
<keyword evidence="2" id="KW-0808">Transferase</keyword>
<feature type="domain" description="L,D-TPase catalytic" evidence="8">
    <location>
        <begin position="83"/>
        <end position="223"/>
    </location>
</feature>
<dbReference type="UniPathway" id="UPA00219"/>
<keyword evidence="5 6" id="KW-0961">Cell wall biogenesis/degradation</keyword>
<dbReference type="InterPro" id="IPR005490">
    <property type="entry name" value="LD_TPept_cat_dom"/>
</dbReference>
<dbReference type="STRING" id="1618446.UV61_C0024G0016"/>
<evidence type="ECO:0000256" key="2">
    <source>
        <dbReference type="ARBA" id="ARBA00022679"/>
    </source>
</evidence>
<dbReference type="GO" id="GO:0071555">
    <property type="term" value="P:cell wall organization"/>
    <property type="evidence" value="ECO:0007669"/>
    <property type="project" value="UniProtKB-UniRule"/>
</dbReference>
<evidence type="ECO:0000256" key="6">
    <source>
        <dbReference type="PROSITE-ProRule" id="PRU01373"/>
    </source>
</evidence>
<accession>A0A0G1CGZ9</accession>
<feature type="active site" description="Nucleophile" evidence="6">
    <location>
        <position position="184"/>
    </location>
</feature>
<feature type="transmembrane region" description="Helical" evidence="7">
    <location>
        <begin position="7"/>
        <end position="29"/>
    </location>
</feature>
<dbReference type="Pfam" id="PF03734">
    <property type="entry name" value="YkuD"/>
    <property type="match status" value="1"/>
</dbReference>
<dbReference type="SUPFAM" id="SSF141523">
    <property type="entry name" value="L,D-transpeptidase catalytic domain-like"/>
    <property type="match status" value="1"/>
</dbReference>
<evidence type="ECO:0000256" key="3">
    <source>
        <dbReference type="ARBA" id="ARBA00022960"/>
    </source>
</evidence>
<evidence type="ECO:0000256" key="1">
    <source>
        <dbReference type="ARBA" id="ARBA00004752"/>
    </source>
</evidence>
<keyword evidence="7" id="KW-1133">Transmembrane helix</keyword>
<name>A0A0G1CGZ9_9BACT</name>
<dbReference type="Proteomes" id="UP000034050">
    <property type="component" value="Unassembled WGS sequence"/>
</dbReference>
<dbReference type="GO" id="GO:0005576">
    <property type="term" value="C:extracellular region"/>
    <property type="evidence" value="ECO:0007669"/>
    <property type="project" value="TreeGrafter"/>
</dbReference>
<proteinExistence type="predicted"/>
<evidence type="ECO:0000313" key="9">
    <source>
        <dbReference type="EMBL" id="KKS84802.1"/>
    </source>
</evidence>
<keyword evidence="7" id="KW-0812">Transmembrane</keyword>
<dbReference type="GO" id="GO:0016740">
    <property type="term" value="F:transferase activity"/>
    <property type="evidence" value="ECO:0007669"/>
    <property type="project" value="UniProtKB-KW"/>
</dbReference>
<evidence type="ECO:0000256" key="4">
    <source>
        <dbReference type="ARBA" id="ARBA00022984"/>
    </source>
</evidence>
<evidence type="ECO:0000256" key="7">
    <source>
        <dbReference type="SAM" id="Phobius"/>
    </source>
</evidence>
<dbReference type="PROSITE" id="PS52029">
    <property type="entry name" value="LD_TPASE"/>
    <property type="match status" value="1"/>
</dbReference>
<feature type="active site" description="Proton donor/acceptor" evidence="6">
    <location>
        <position position="168"/>
    </location>
</feature>
<sequence length="229" mass="25685">MNLAQKLLLGAALVFGGAYLYFSVLPYHFSPQYQPTKEDLELGGVYDKSKEHGTWHGQNTLSYYIPEPRKLAQVLGDTNGAAKRIEVDLTNQHVYAFEGDKKVFDFLISSGKWGLTPTGTFTIQYKTRSQLMKGGTQALGTYYYLPNVPYVQFFGNSEIPWSKGFSFHGTYWHNNFGHPMSHGCINMRIEDAEKLYYWATPELNGKASIKATSENPGTPVIIYGITPAS</sequence>
<dbReference type="Gene3D" id="2.40.440.10">
    <property type="entry name" value="L,D-transpeptidase catalytic domain-like"/>
    <property type="match status" value="1"/>
</dbReference>
<comment type="pathway">
    <text evidence="1 6">Cell wall biogenesis; peptidoglycan biosynthesis.</text>
</comment>
<dbReference type="GO" id="GO:0018104">
    <property type="term" value="P:peptidoglycan-protein cross-linking"/>
    <property type="evidence" value="ECO:0007669"/>
    <property type="project" value="TreeGrafter"/>
</dbReference>